<dbReference type="EMBL" id="CZQC01000071">
    <property type="protein sequence ID" value="CUS42810.1"/>
    <property type="molecule type" value="Genomic_DNA"/>
</dbReference>
<dbReference type="Gene3D" id="3.40.50.720">
    <property type="entry name" value="NAD(P)-binding Rossmann-like Domain"/>
    <property type="match status" value="1"/>
</dbReference>
<dbReference type="AlphaFoldDB" id="A0A160TE14"/>
<dbReference type="PRINTS" id="PR00081">
    <property type="entry name" value="GDHRDH"/>
</dbReference>
<protein>
    <submittedName>
        <fullName evidence="1">Short-chain dehydrogenase/reductase SDR</fullName>
    </submittedName>
</protein>
<dbReference type="InterPro" id="IPR002347">
    <property type="entry name" value="SDR_fam"/>
</dbReference>
<accession>A0A160TE14</accession>
<dbReference type="InterPro" id="IPR036291">
    <property type="entry name" value="NAD(P)-bd_dom_sf"/>
</dbReference>
<evidence type="ECO:0000313" key="1">
    <source>
        <dbReference type="EMBL" id="CUS42810.1"/>
    </source>
</evidence>
<gene>
    <name evidence="1" type="ORF">MGWOODY_Tha2886</name>
</gene>
<dbReference type="Pfam" id="PF00106">
    <property type="entry name" value="adh_short"/>
    <property type="match status" value="1"/>
</dbReference>
<dbReference type="GO" id="GO:0005737">
    <property type="term" value="C:cytoplasm"/>
    <property type="evidence" value="ECO:0007669"/>
    <property type="project" value="TreeGrafter"/>
</dbReference>
<dbReference type="PANTHER" id="PTHR43544:SF12">
    <property type="entry name" value="NAD(P)-BINDING ROSSMANN-FOLD SUPERFAMILY PROTEIN"/>
    <property type="match status" value="1"/>
</dbReference>
<dbReference type="GO" id="GO:0016491">
    <property type="term" value="F:oxidoreductase activity"/>
    <property type="evidence" value="ECO:0007669"/>
    <property type="project" value="TreeGrafter"/>
</dbReference>
<organism evidence="1">
    <name type="scientific">hydrothermal vent metagenome</name>
    <dbReference type="NCBI Taxonomy" id="652676"/>
    <lineage>
        <taxon>unclassified sequences</taxon>
        <taxon>metagenomes</taxon>
        <taxon>ecological metagenomes</taxon>
    </lineage>
</organism>
<sequence length="235" mass="25194">MRILVAGSSGGIGQALVSLLREHGHTVFTVSRAGEVGAAHCIADLTSPESVAQVSQFLNRVLPPKVSLDAVYCCAGILHTGWNMPEKTLAQMSADWLQQSMAVNVLSHVHLAQAIAPLVTRSQPLRWLSLSAMVGSATDNGLGGWYSYRMSKAALNMFVKNLSIEWGRKSPQSVVVAVHPGTTDTLLSQPFQAGIAEGKLYTPEQSAERMVAVMEGLKPAQNGHLLHWDGSVLPF</sequence>
<reference evidence="1" key="1">
    <citation type="submission" date="2015-10" db="EMBL/GenBank/DDBJ databases">
        <authorList>
            <person name="Gilbert D.G."/>
        </authorList>
    </citation>
    <scope>NUCLEOTIDE SEQUENCE</scope>
</reference>
<proteinExistence type="predicted"/>
<dbReference type="InterPro" id="IPR051468">
    <property type="entry name" value="Fungal_SecMetab_SDRs"/>
</dbReference>
<dbReference type="SUPFAM" id="SSF51735">
    <property type="entry name" value="NAD(P)-binding Rossmann-fold domains"/>
    <property type="match status" value="1"/>
</dbReference>
<dbReference type="PANTHER" id="PTHR43544">
    <property type="entry name" value="SHORT-CHAIN DEHYDROGENASE/REDUCTASE"/>
    <property type="match status" value="1"/>
</dbReference>
<name>A0A160TE14_9ZZZZ</name>